<dbReference type="PANTHER" id="PTHR43280:SF2">
    <property type="entry name" value="HTH-TYPE TRANSCRIPTIONAL REGULATOR EXSA"/>
    <property type="match status" value="1"/>
</dbReference>
<dbReference type="PROSITE" id="PS01124">
    <property type="entry name" value="HTH_ARAC_FAMILY_2"/>
    <property type="match status" value="1"/>
</dbReference>
<dbReference type="EMBL" id="JBEPMA010000002">
    <property type="protein sequence ID" value="MET3616921.1"/>
    <property type="molecule type" value="Genomic_DNA"/>
</dbReference>
<sequence>MTNYLNLAQLTKPESLNSAKEIFEDKTKDRINDFDEYKKQISDLNSFLYTYFLITYNKDLTLMHSEFNTTLENSNTISDLRNLAQTIIKSYSETLLEKINYCDNHIIDEAIKIINREFHKGINLMNLSKSLHVSKNYLCSLFKEHTGFTFCQYLNTLKTNKAKNLLEENKKTLEYISFACGFSSQPHFTMTFKKYTGLTPREYKLKMNYQNNNR</sequence>
<evidence type="ECO:0000256" key="3">
    <source>
        <dbReference type="ARBA" id="ARBA00023163"/>
    </source>
</evidence>
<comment type="caution">
    <text evidence="5">The sequence shown here is derived from an EMBL/GenBank/DDBJ whole genome shotgun (WGS) entry which is preliminary data.</text>
</comment>
<reference evidence="5 6" key="1">
    <citation type="submission" date="2024-06" db="EMBL/GenBank/DDBJ databases">
        <title>Genomic Encyclopedia of Type Strains, Phase IV (KMG-IV): sequencing the most valuable type-strain genomes for metagenomic binning, comparative biology and taxonomic classification.</title>
        <authorList>
            <person name="Goeker M."/>
        </authorList>
    </citation>
    <scope>NUCLEOTIDE SEQUENCE [LARGE SCALE GENOMIC DNA]</scope>
    <source>
        <strain evidence="5 6">DSM 21460</strain>
    </source>
</reference>
<protein>
    <submittedName>
        <fullName evidence="5">Two-component system response regulator YesN</fullName>
    </submittedName>
</protein>
<dbReference type="InterPro" id="IPR020449">
    <property type="entry name" value="Tscrpt_reg_AraC-type_HTH"/>
</dbReference>
<keyword evidence="3" id="KW-0804">Transcription</keyword>
<dbReference type="Gene3D" id="1.10.10.60">
    <property type="entry name" value="Homeodomain-like"/>
    <property type="match status" value="2"/>
</dbReference>
<dbReference type="Proteomes" id="UP001549162">
    <property type="component" value="Unassembled WGS sequence"/>
</dbReference>
<dbReference type="PANTHER" id="PTHR43280">
    <property type="entry name" value="ARAC-FAMILY TRANSCRIPTIONAL REGULATOR"/>
    <property type="match status" value="1"/>
</dbReference>
<dbReference type="RefSeq" id="WP_354366953.1">
    <property type="nucleotide sequence ID" value="NZ_JBEPMA010000002.1"/>
</dbReference>
<dbReference type="InterPro" id="IPR018060">
    <property type="entry name" value="HTH_AraC"/>
</dbReference>
<dbReference type="PRINTS" id="PR00032">
    <property type="entry name" value="HTHARAC"/>
</dbReference>
<dbReference type="SMART" id="SM00342">
    <property type="entry name" value="HTH_ARAC"/>
    <property type="match status" value="1"/>
</dbReference>
<evidence type="ECO:0000259" key="4">
    <source>
        <dbReference type="PROSITE" id="PS01124"/>
    </source>
</evidence>
<evidence type="ECO:0000313" key="5">
    <source>
        <dbReference type="EMBL" id="MET3616921.1"/>
    </source>
</evidence>
<evidence type="ECO:0000256" key="2">
    <source>
        <dbReference type="ARBA" id="ARBA00023125"/>
    </source>
</evidence>
<proteinExistence type="predicted"/>
<dbReference type="Pfam" id="PF12833">
    <property type="entry name" value="HTH_18"/>
    <property type="match status" value="1"/>
</dbReference>
<keyword evidence="2" id="KW-0238">DNA-binding</keyword>
<evidence type="ECO:0000313" key="6">
    <source>
        <dbReference type="Proteomes" id="UP001549162"/>
    </source>
</evidence>
<evidence type="ECO:0000256" key="1">
    <source>
        <dbReference type="ARBA" id="ARBA00023015"/>
    </source>
</evidence>
<gene>
    <name evidence="5" type="ORF">ABID14_000546</name>
</gene>
<accession>A0ABV2J814</accession>
<dbReference type="InterPro" id="IPR009057">
    <property type="entry name" value="Homeodomain-like_sf"/>
</dbReference>
<keyword evidence="1" id="KW-0805">Transcription regulation</keyword>
<dbReference type="SUPFAM" id="SSF46689">
    <property type="entry name" value="Homeodomain-like"/>
    <property type="match status" value="2"/>
</dbReference>
<feature type="domain" description="HTH araC/xylS-type" evidence="4">
    <location>
        <begin position="108"/>
        <end position="206"/>
    </location>
</feature>
<name>A0ABV2J814_9FIRM</name>
<keyword evidence="6" id="KW-1185">Reference proteome</keyword>
<organism evidence="5 6">
    <name type="scientific">Peptoniphilus olsenii</name>
    <dbReference type="NCBI Taxonomy" id="411570"/>
    <lineage>
        <taxon>Bacteria</taxon>
        <taxon>Bacillati</taxon>
        <taxon>Bacillota</taxon>
        <taxon>Tissierellia</taxon>
        <taxon>Tissierellales</taxon>
        <taxon>Peptoniphilaceae</taxon>
        <taxon>Peptoniphilus</taxon>
    </lineage>
</organism>